<feature type="coiled-coil region" evidence="1">
    <location>
        <begin position="156"/>
        <end position="201"/>
    </location>
</feature>
<accession>A0A3B0CST6</accession>
<evidence type="ECO:0000313" key="4">
    <source>
        <dbReference type="Proteomes" id="UP000282311"/>
    </source>
</evidence>
<dbReference type="InterPro" id="IPR036582">
    <property type="entry name" value="Mao_N_sf"/>
</dbReference>
<dbReference type="Proteomes" id="UP000282311">
    <property type="component" value="Unassembled WGS sequence"/>
</dbReference>
<keyword evidence="4" id="KW-1185">Reference proteome</keyword>
<dbReference type="SUPFAM" id="SSF55383">
    <property type="entry name" value="Copper amine oxidase, domain N"/>
    <property type="match status" value="1"/>
</dbReference>
<dbReference type="Pfam" id="PF07833">
    <property type="entry name" value="Cu_amine_oxidN1"/>
    <property type="match status" value="1"/>
</dbReference>
<evidence type="ECO:0000313" key="3">
    <source>
        <dbReference type="EMBL" id="RKN86738.1"/>
    </source>
</evidence>
<evidence type="ECO:0000256" key="1">
    <source>
        <dbReference type="SAM" id="Coils"/>
    </source>
</evidence>
<dbReference type="EMBL" id="RBAH01000001">
    <property type="protein sequence ID" value="RKN86738.1"/>
    <property type="molecule type" value="Genomic_DNA"/>
</dbReference>
<dbReference type="InterPro" id="IPR012854">
    <property type="entry name" value="Cu_amine_oxidase-like_N"/>
</dbReference>
<protein>
    <recommendedName>
        <fullName evidence="2">Copper amine oxidase-like N-terminal domain-containing protein</fullName>
    </recommendedName>
</protein>
<comment type="caution">
    <text evidence="3">The sequence shown here is derived from an EMBL/GenBank/DDBJ whole genome shotgun (WGS) entry which is preliminary data.</text>
</comment>
<reference evidence="3 4" key="1">
    <citation type="journal article" date="2007" name="Int. J. Syst. Evol. Microbiol.">
        <title>Paenibacillus ginsengarvi sp. nov., isolated from soil from ginseng cultivation.</title>
        <authorList>
            <person name="Yoon M.H."/>
            <person name="Ten L.N."/>
            <person name="Im W.T."/>
        </authorList>
    </citation>
    <scope>NUCLEOTIDE SEQUENCE [LARGE SCALE GENOMIC DNA]</scope>
    <source>
        <strain evidence="3 4">KCTC 13059</strain>
    </source>
</reference>
<dbReference type="AlphaFoldDB" id="A0A3B0CST6"/>
<organism evidence="3 4">
    <name type="scientific">Paenibacillus ginsengarvi</name>
    <dbReference type="NCBI Taxonomy" id="400777"/>
    <lineage>
        <taxon>Bacteria</taxon>
        <taxon>Bacillati</taxon>
        <taxon>Bacillota</taxon>
        <taxon>Bacilli</taxon>
        <taxon>Bacillales</taxon>
        <taxon>Paenibacillaceae</taxon>
        <taxon>Paenibacillus</taxon>
    </lineage>
</organism>
<name>A0A3B0CST6_9BACL</name>
<sequence length="203" mass="23238">MMGVIIMKKVFIGFLVGIISATALSVYADDGLEKIEAYLRPSLPITLDGKKVTLENPPVMYDGSTYLRLRDIAALTGLEVNWNDTTQTVELGKKGDSQMETTLNPSEESQKRALRLYDLRKESEKLTEQISSLYKLIEPYEVLMGSPKLKEKDDFYDKTKKERDVLIKRREEIQEEVNIILKESQAEADQEMERLRSELNKGN</sequence>
<keyword evidence="1" id="KW-0175">Coiled coil</keyword>
<gene>
    <name evidence="3" type="ORF">D7M11_01920</name>
</gene>
<proteinExistence type="predicted"/>
<feature type="domain" description="Copper amine oxidase-like N-terminal" evidence="2">
    <location>
        <begin position="47"/>
        <end position="104"/>
    </location>
</feature>
<evidence type="ECO:0000259" key="2">
    <source>
        <dbReference type="Pfam" id="PF07833"/>
    </source>
</evidence>